<evidence type="ECO:0000313" key="2">
    <source>
        <dbReference type="EMBL" id="GAA0256446.1"/>
    </source>
</evidence>
<feature type="signal peptide" evidence="1">
    <location>
        <begin position="1"/>
        <end position="36"/>
    </location>
</feature>
<sequence>MGMPNHIGFPHTNGTVPMKILLASALLLLSPLAANACAPTDFAITSFKPEVPGGSSTRLRLAGELANHCATPSAAQIRIEAKDASGKVLASKEGWPAGTSNIAPGETAKFDLGRLFRYQPAMETYTVSIVDVRAW</sequence>
<accession>A0ABP3E996</accession>
<keyword evidence="3" id="KW-1185">Reference proteome</keyword>
<proteinExistence type="predicted"/>
<dbReference type="Proteomes" id="UP001500657">
    <property type="component" value="Unassembled WGS sequence"/>
</dbReference>
<evidence type="ECO:0000313" key="3">
    <source>
        <dbReference type="Proteomes" id="UP001500657"/>
    </source>
</evidence>
<dbReference type="EMBL" id="BAAAFO010000003">
    <property type="protein sequence ID" value="GAA0256446.1"/>
    <property type="molecule type" value="Genomic_DNA"/>
</dbReference>
<feature type="chain" id="PRO_5047042963" evidence="1">
    <location>
        <begin position="37"/>
        <end position="135"/>
    </location>
</feature>
<gene>
    <name evidence="2" type="ORF">GCM10009126_21990</name>
</gene>
<organism evidence="2 3">
    <name type="scientific">Rhodanobacter caeni</name>
    <dbReference type="NCBI Taxonomy" id="657654"/>
    <lineage>
        <taxon>Bacteria</taxon>
        <taxon>Pseudomonadati</taxon>
        <taxon>Pseudomonadota</taxon>
        <taxon>Gammaproteobacteria</taxon>
        <taxon>Lysobacterales</taxon>
        <taxon>Rhodanobacteraceae</taxon>
        <taxon>Rhodanobacter</taxon>
    </lineage>
</organism>
<protein>
    <submittedName>
        <fullName evidence="2">Uncharacterized protein</fullName>
    </submittedName>
</protein>
<evidence type="ECO:0000256" key="1">
    <source>
        <dbReference type="SAM" id="SignalP"/>
    </source>
</evidence>
<comment type="caution">
    <text evidence="2">The sequence shown here is derived from an EMBL/GenBank/DDBJ whole genome shotgun (WGS) entry which is preliminary data.</text>
</comment>
<reference evidence="3" key="1">
    <citation type="journal article" date="2019" name="Int. J. Syst. Evol. Microbiol.">
        <title>The Global Catalogue of Microorganisms (GCM) 10K type strain sequencing project: providing services to taxonomists for standard genome sequencing and annotation.</title>
        <authorList>
            <consortium name="The Broad Institute Genomics Platform"/>
            <consortium name="The Broad Institute Genome Sequencing Center for Infectious Disease"/>
            <person name="Wu L."/>
            <person name="Ma J."/>
        </authorList>
    </citation>
    <scope>NUCLEOTIDE SEQUENCE [LARGE SCALE GENOMIC DNA]</scope>
    <source>
        <strain evidence="3">JCM 16242</strain>
    </source>
</reference>
<keyword evidence="1" id="KW-0732">Signal</keyword>
<name>A0ABP3E996_9GAMM</name>